<dbReference type="AlphaFoldDB" id="A0A173X8R9"/>
<organism evidence="1 2">
    <name type="scientific">Fusicatenibacter saccharivorans</name>
    <dbReference type="NCBI Taxonomy" id="1150298"/>
    <lineage>
        <taxon>Bacteria</taxon>
        <taxon>Bacillati</taxon>
        <taxon>Bacillota</taxon>
        <taxon>Clostridia</taxon>
        <taxon>Lachnospirales</taxon>
        <taxon>Lachnospiraceae</taxon>
        <taxon>Fusicatenibacter</taxon>
    </lineage>
</organism>
<dbReference type="RefSeq" id="WP_055225943.1">
    <property type="nucleotide sequence ID" value="NZ_CAXSRP010000010.1"/>
</dbReference>
<reference evidence="1 2" key="1">
    <citation type="submission" date="2015-09" db="EMBL/GenBank/DDBJ databases">
        <authorList>
            <consortium name="Pathogen Informatics"/>
        </authorList>
    </citation>
    <scope>NUCLEOTIDE SEQUENCE [LARGE SCALE GENOMIC DNA]</scope>
    <source>
        <strain evidence="1 2">2789STDY5608849</strain>
    </source>
</reference>
<sequence length="126" mass="14887">MFEDDYLLRLIKEMVRTVLKLLFHIDFKEEDPVSVVFESEDAEKTLYSLIHLADQGFINDAENQLYDFTQNPENMESLKTALLFYSHLNQLDNDFLEDHNYSREEIVSGVKDVLNRYHLDSMSALF</sequence>
<proteinExistence type="predicted"/>
<dbReference type="Proteomes" id="UP000095706">
    <property type="component" value="Unassembled WGS sequence"/>
</dbReference>
<dbReference type="Pfam" id="PF20092">
    <property type="entry name" value="DUF6483"/>
    <property type="match status" value="1"/>
</dbReference>
<protein>
    <submittedName>
        <fullName evidence="1">Uncharacterized protein</fullName>
    </submittedName>
</protein>
<evidence type="ECO:0000313" key="2">
    <source>
        <dbReference type="Proteomes" id="UP000095706"/>
    </source>
</evidence>
<name>A0A173X8R9_9FIRM</name>
<dbReference type="EMBL" id="CYYV01000001">
    <property type="protein sequence ID" value="CUN48141.1"/>
    <property type="molecule type" value="Genomic_DNA"/>
</dbReference>
<accession>A0A173X8R9</accession>
<evidence type="ECO:0000313" key="1">
    <source>
        <dbReference type="EMBL" id="CUN48141.1"/>
    </source>
</evidence>
<dbReference type="InterPro" id="IPR045507">
    <property type="entry name" value="DUF6483"/>
</dbReference>
<gene>
    <name evidence="1" type="ORF">ERS852406_00285</name>
</gene>